<feature type="region of interest" description="Disordered" evidence="7">
    <location>
        <begin position="241"/>
        <end position="280"/>
    </location>
</feature>
<dbReference type="PANTHER" id="PTHR42711">
    <property type="entry name" value="ABC TRANSPORTER ATP-BINDING PROTEIN"/>
    <property type="match status" value="1"/>
</dbReference>
<dbReference type="InterPro" id="IPR003593">
    <property type="entry name" value="AAA+_ATPase"/>
</dbReference>
<keyword evidence="5 9" id="KW-0067">ATP-binding</keyword>
<dbReference type="SMART" id="SM00382">
    <property type="entry name" value="AAA"/>
    <property type="match status" value="1"/>
</dbReference>
<dbReference type="Proteomes" id="UP000236488">
    <property type="component" value="Unassembled WGS sequence"/>
</dbReference>
<dbReference type="GO" id="GO:0016887">
    <property type="term" value="F:ATP hydrolysis activity"/>
    <property type="evidence" value="ECO:0007669"/>
    <property type="project" value="InterPro"/>
</dbReference>
<evidence type="ECO:0000259" key="8">
    <source>
        <dbReference type="PROSITE" id="PS50893"/>
    </source>
</evidence>
<feature type="compositionally biased region" description="Low complexity" evidence="7">
    <location>
        <begin position="241"/>
        <end position="262"/>
    </location>
</feature>
<keyword evidence="6" id="KW-0046">Antibiotic resistance</keyword>
<dbReference type="GO" id="GO:0046677">
    <property type="term" value="P:response to antibiotic"/>
    <property type="evidence" value="ECO:0007669"/>
    <property type="project" value="UniProtKB-KW"/>
</dbReference>
<comment type="subcellular location">
    <subcellularLocation>
        <location evidence="1">Cell membrane</location>
        <topology evidence="1">Peripheral membrane protein</topology>
    </subcellularLocation>
</comment>
<dbReference type="EMBL" id="PPEL01000052">
    <property type="protein sequence ID" value="PNV65027.1"/>
    <property type="molecule type" value="Genomic_DNA"/>
</dbReference>
<evidence type="ECO:0000313" key="9">
    <source>
        <dbReference type="EMBL" id="PNV65027.1"/>
    </source>
</evidence>
<evidence type="ECO:0000256" key="5">
    <source>
        <dbReference type="ARBA" id="ARBA00022840"/>
    </source>
</evidence>
<gene>
    <name evidence="9" type="ORF">C2L80_08755</name>
</gene>
<comment type="caution">
    <text evidence="9">The sequence shown here is derived from an EMBL/GenBank/DDBJ whole genome shotgun (WGS) entry which is preliminary data.</text>
</comment>
<evidence type="ECO:0000256" key="4">
    <source>
        <dbReference type="ARBA" id="ARBA00022741"/>
    </source>
</evidence>
<protein>
    <submittedName>
        <fullName evidence="9">ABC transporter ATP-binding protein</fullName>
    </submittedName>
</protein>
<dbReference type="RefSeq" id="WP_087198553.1">
    <property type="nucleotide sequence ID" value="NZ_DBEYRC010000171.1"/>
</dbReference>
<dbReference type="SUPFAM" id="SSF52540">
    <property type="entry name" value="P-loop containing nucleoside triphosphate hydrolases"/>
    <property type="match status" value="1"/>
</dbReference>
<dbReference type="Pfam" id="PF00005">
    <property type="entry name" value="ABC_tran"/>
    <property type="match status" value="1"/>
</dbReference>
<sequence length="280" mass="29933">MEYAVSVHDLVKSYGGTRAVDGVSFDVALGETFGLLGANGAGKTTTLECLLGVRRPDAGSAAILGMDPRTQRKELFRRVGVQFQEARYQDKITVDELCRATRALYREADDPARLLARFGLGDVRAQAVESLSGGQRQRLFVVLALIPRPEVVFLDELTTGLDVKARRDVWKLLREMRQQGMTIVLTSHFMDEVEELCDRVAILCAGRIVFSGTVPEAVASGPFGSLEEAYLAYAEPADAADAVEPATPATAGTVATPSTAAALGTPATAESPEGGTRESL</sequence>
<dbReference type="PROSITE" id="PS00211">
    <property type="entry name" value="ABC_TRANSPORTER_1"/>
    <property type="match status" value="1"/>
</dbReference>
<keyword evidence="4" id="KW-0547">Nucleotide-binding</keyword>
<evidence type="ECO:0000313" key="10">
    <source>
        <dbReference type="Proteomes" id="UP000236488"/>
    </source>
</evidence>
<dbReference type="AlphaFoldDB" id="A0A2K2U3X9"/>
<evidence type="ECO:0000256" key="7">
    <source>
        <dbReference type="SAM" id="MobiDB-lite"/>
    </source>
</evidence>
<dbReference type="InterPro" id="IPR017871">
    <property type="entry name" value="ABC_transporter-like_CS"/>
</dbReference>
<dbReference type="PANTHER" id="PTHR42711:SF5">
    <property type="entry name" value="ABC TRANSPORTER ATP-BINDING PROTEIN NATA"/>
    <property type="match status" value="1"/>
</dbReference>
<reference evidence="9 10" key="1">
    <citation type="journal article" date="2018" name="Int. J. Syst. Evol. Microbiol.">
        <title>Rubneribacter badeniensis gen. nov., sp. nov. and Enteroscipio rubneri gen. nov., sp. nov., new members of the Eggerthellaceae isolated from human faeces.</title>
        <authorList>
            <person name="Danylec N."/>
            <person name="Gobl A."/>
            <person name="Stoll D.A."/>
            <person name="Hetzer B."/>
            <person name="Kulling S.E."/>
            <person name="Huch M."/>
        </authorList>
    </citation>
    <scope>NUCLEOTIDE SEQUENCE [LARGE SCALE GENOMIC DNA]</scope>
    <source>
        <strain evidence="9 10">ResAG-85</strain>
    </source>
</reference>
<keyword evidence="10" id="KW-1185">Reference proteome</keyword>
<proteinExistence type="inferred from homology"/>
<evidence type="ECO:0000256" key="3">
    <source>
        <dbReference type="ARBA" id="ARBA00022448"/>
    </source>
</evidence>
<organism evidence="9 10">
    <name type="scientific">Rubneribacter badeniensis</name>
    <dbReference type="NCBI Taxonomy" id="2070688"/>
    <lineage>
        <taxon>Bacteria</taxon>
        <taxon>Bacillati</taxon>
        <taxon>Actinomycetota</taxon>
        <taxon>Coriobacteriia</taxon>
        <taxon>Eggerthellales</taxon>
        <taxon>Eggerthellaceae</taxon>
        <taxon>Rubneribacter</taxon>
    </lineage>
</organism>
<keyword evidence="3" id="KW-0813">Transport</keyword>
<evidence type="ECO:0000256" key="2">
    <source>
        <dbReference type="ARBA" id="ARBA00005417"/>
    </source>
</evidence>
<dbReference type="PROSITE" id="PS50893">
    <property type="entry name" value="ABC_TRANSPORTER_2"/>
    <property type="match status" value="1"/>
</dbReference>
<accession>A0A2K2U3X9</accession>
<dbReference type="GO" id="GO:0005524">
    <property type="term" value="F:ATP binding"/>
    <property type="evidence" value="ECO:0007669"/>
    <property type="project" value="UniProtKB-KW"/>
</dbReference>
<evidence type="ECO:0000256" key="6">
    <source>
        <dbReference type="ARBA" id="ARBA00023251"/>
    </source>
</evidence>
<dbReference type="InterPro" id="IPR050763">
    <property type="entry name" value="ABC_transporter_ATP-binding"/>
</dbReference>
<dbReference type="CDD" id="cd03230">
    <property type="entry name" value="ABC_DR_subfamily_A"/>
    <property type="match status" value="1"/>
</dbReference>
<dbReference type="GO" id="GO:0005886">
    <property type="term" value="C:plasma membrane"/>
    <property type="evidence" value="ECO:0007669"/>
    <property type="project" value="UniProtKB-SubCell"/>
</dbReference>
<name>A0A2K2U3X9_9ACTN</name>
<comment type="similarity">
    <text evidence="2">Belongs to the ABC transporter superfamily.</text>
</comment>
<dbReference type="InterPro" id="IPR027417">
    <property type="entry name" value="P-loop_NTPase"/>
</dbReference>
<evidence type="ECO:0000256" key="1">
    <source>
        <dbReference type="ARBA" id="ARBA00004202"/>
    </source>
</evidence>
<feature type="domain" description="ABC transporter" evidence="8">
    <location>
        <begin position="5"/>
        <end position="230"/>
    </location>
</feature>
<dbReference type="InterPro" id="IPR003439">
    <property type="entry name" value="ABC_transporter-like_ATP-bd"/>
</dbReference>
<dbReference type="Gene3D" id="3.40.50.300">
    <property type="entry name" value="P-loop containing nucleotide triphosphate hydrolases"/>
    <property type="match status" value="1"/>
</dbReference>